<dbReference type="Proteomes" id="UP000637774">
    <property type="component" value="Unassembled WGS sequence"/>
</dbReference>
<gene>
    <name evidence="1" type="ORF">GCM10011495_24230</name>
</gene>
<dbReference type="RefSeq" id="WP_188562332.1">
    <property type="nucleotide sequence ID" value="NZ_BMGY01000021.1"/>
</dbReference>
<dbReference type="Gene3D" id="3.90.550.10">
    <property type="entry name" value="Spore Coat Polysaccharide Biosynthesis Protein SpsA, Chain A"/>
    <property type="match status" value="1"/>
</dbReference>
<protein>
    <submittedName>
        <fullName evidence="1">Hemolytic protein HlpA</fullName>
    </submittedName>
</protein>
<organism evidence="1 2">
    <name type="scientific">Hymenobacter frigidus</name>
    <dbReference type="NCBI Taxonomy" id="1524095"/>
    <lineage>
        <taxon>Bacteria</taxon>
        <taxon>Pseudomonadati</taxon>
        <taxon>Bacteroidota</taxon>
        <taxon>Cytophagia</taxon>
        <taxon>Cytophagales</taxon>
        <taxon>Hymenobacteraceae</taxon>
        <taxon>Hymenobacter</taxon>
    </lineage>
</organism>
<dbReference type="InterPro" id="IPR029044">
    <property type="entry name" value="Nucleotide-diphossugar_trans"/>
</dbReference>
<evidence type="ECO:0000313" key="2">
    <source>
        <dbReference type="Proteomes" id="UP000637774"/>
    </source>
</evidence>
<keyword evidence="2" id="KW-1185">Reference proteome</keyword>
<proteinExistence type="predicted"/>
<reference evidence="2" key="1">
    <citation type="journal article" date="2019" name="Int. J. Syst. Evol. Microbiol.">
        <title>The Global Catalogue of Microorganisms (GCM) 10K type strain sequencing project: providing services to taxonomists for standard genome sequencing and annotation.</title>
        <authorList>
            <consortium name="The Broad Institute Genomics Platform"/>
            <consortium name="The Broad Institute Genome Sequencing Center for Infectious Disease"/>
            <person name="Wu L."/>
            <person name="Ma J."/>
        </authorList>
    </citation>
    <scope>NUCLEOTIDE SEQUENCE [LARGE SCALE GENOMIC DNA]</scope>
    <source>
        <strain evidence="2">CGMCC 1.14966</strain>
    </source>
</reference>
<dbReference type="EMBL" id="BMGY01000021">
    <property type="protein sequence ID" value="GGH86803.1"/>
    <property type="molecule type" value="Genomic_DNA"/>
</dbReference>
<name>A0ABQ2A9E6_9BACT</name>
<comment type="caution">
    <text evidence="1">The sequence shown here is derived from an EMBL/GenBank/DDBJ whole genome shotgun (WGS) entry which is preliminary data.</text>
</comment>
<dbReference type="SUPFAM" id="SSF53448">
    <property type="entry name" value="Nucleotide-diphospho-sugar transferases"/>
    <property type="match status" value="1"/>
</dbReference>
<accession>A0ABQ2A9E6</accession>
<evidence type="ECO:0000313" key="1">
    <source>
        <dbReference type="EMBL" id="GGH86803.1"/>
    </source>
</evidence>
<sequence length="341" mass="38373">MPTPLLPPPAAERAAPVLLIVFNRPQPTRRVLAAVRQARPACLYIAADGPRPGHPTDAVRCAETRALVTAGVDWPCEVHTQFRNENLGCGRGPSAAITWFFQHEPEGIILEDDCLPTAGFFRFCSELLLRYRHDSRVMHISGNNLTHEARQPAAAGAESYYFSGQVHSWGWATWRRAWQQFDFDLKLLPELGRHGALATIYPGWLERHYWLRKFEAVRAGPQPAHIWDYQWHFAVAAHGGLSIAPAVNLVTNIGFGDDATHTFDHHDQHAHPTAHELAFPLRHPPEVLRDARRDARHFREHLLNRAWATVRRRLARLLPAAPVPAESAITTYPQPISALSP</sequence>